<dbReference type="PANTHER" id="PTHR46825">
    <property type="entry name" value="D-ALANYL-D-ALANINE-CARBOXYPEPTIDASE/ENDOPEPTIDASE AMPH"/>
    <property type="match status" value="1"/>
</dbReference>
<dbReference type="InterPro" id="IPR012338">
    <property type="entry name" value="Beta-lactam/transpept-like"/>
</dbReference>
<protein>
    <recommendedName>
        <fullName evidence="3 6">Beta-lactamase</fullName>
        <ecNumber evidence="3 6">3.5.2.6</ecNumber>
    </recommendedName>
</protein>
<dbReference type="SUPFAM" id="SSF56601">
    <property type="entry name" value="beta-lactamase/transpeptidase-like"/>
    <property type="match status" value="1"/>
</dbReference>
<evidence type="ECO:0000256" key="3">
    <source>
        <dbReference type="ARBA" id="ARBA00012865"/>
    </source>
</evidence>
<evidence type="ECO:0000259" key="8">
    <source>
        <dbReference type="Pfam" id="PF00144"/>
    </source>
</evidence>
<feature type="chain" id="PRO_5036926670" description="Beta-lactamase" evidence="7">
    <location>
        <begin position="26"/>
        <end position="388"/>
    </location>
</feature>
<reference evidence="9" key="2">
    <citation type="submission" date="2020-09" db="EMBL/GenBank/DDBJ databases">
        <authorList>
            <person name="Sun Q."/>
            <person name="Zhou Y."/>
        </authorList>
    </citation>
    <scope>NUCLEOTIDE SEQUENCE</scope>
    <source>
        <strain evidence="9">CGMCC 1.15082</strain>
    </source>
</reference>
<sequence length="388" mass="41901">MKNFRPMIFGFFAAVSMLTGAYAHAADNDSALRQAVDEAIKPVMEKNDVPGMAVAVTVGGKHYFFNYGLASKEDGRKVTENTIFEIGSISKTFNATLGGYAEAEGKISLSDKASQYWPALKGTSFDKISLLELATYTAGGLPLQFPDGVTTDAKMEAYYKNWKPAYAPGTHRQYSNPSIGLFGDLTARSLGGAYDSLLQKNVLAPLALTHTYTKVPEARMDDYAYGYSKAGKPIRVNPGVFDSSIYGVKTTSSDLIKFVDANIDPSKLDPALQKAIAAAHTGYFKIGPMTQGLGWELYPYPVTLDRLLGGNSSDMALKANKAERLNPLQAASKDLFINKTGSTNGFGAYAAFVPAKRIGVVILANKAYPNADRVKAGYRILQAVENQK</sequence>
<evidence type="ECO:0000256" key="6">
    <source>
        <dbReference type="RuleBase" id="RU361140"/>
    </source>
</evidence>
<evidence type="ECO:0000256" key="1">
    <source>
        <dbReference type="ARBA" id="ARBA00001526"/>
    </source>
</evidence>
<dbReference type="EMBL" id="BMHH01000046">
    <property type="protein sequence ID" value="GGB13248.1"/>
    <property type="molecule type" value="Genomic_DNA"/>
</dbReference>
<dbReference type="Pfam" id="PF00144">
    <property type="entry name" value="Beta-lactamase"/>
    <property type="match status" value="1"/>
</dbReference>
<dbReference type="RefSeq" id="WP_188826528.1">
    <property type="nucleotide sequence ID" value="NZ_BMHH01000046.1"/>
</dbReference>
<dbReference type="GO" id="GO:0008800">
    <property type="term" value="F:beta-lactamase activity"/>
    <property type="evidence" value="ECO:0007669"/>
    <property type="project" value="UniProtKB-UniRule"/>
</dbReference>
<evidence type="ECO:0000256" key="7">
    <source>
        <dbReference type="SAM" id="SignalP"/>
    </source>
</evidence>
<dbReference type="PANTHER" id="PTHR46825:SF8">
    <property type="entry name" value="BETA-LACTAMASE-RELATED"/>
    <property type="match status" value="1"/>
</dbReference>
<comment type="catalytic activity">
    <reaction evidence="1 6">
        <text>a beta-lactam + H2O = a substituted beta-amino acid</text>
        <dbReference type="Rhea" id="RHEA:20401"/>
        <dbReference type="ChEBI" id="CHEBI:15377"/>
        <dbReference type="ChEBI" id="CHEBI:35627"/>
        <dbReference type="ChEBI" id="CHEBI:140347"/>
        <dbReference type="EC" id="3.5.2.6"/>
    </reaction>
</comment>
<accession>A0A916WMT7</accession>
<evidence type="ECO:0000313" key="10">
    <source>
        <dbReference type="Proteomes" id="UP000646478"/>
    </source>
</evidence>
<evidence type="ECO:0000256" key="2">
    <source>
        <dbReference type="ARBA" id="ARBA00007840"/>
    </source>
</evidence>
<dbReference type="GO" id="GO:0030288">
    <property type="term" value="C:outer membrane-bounded periplasmic space"/>
    <property type="evidence" value="ECO:0007669"/>
    <property type="project" value="InterPro"/>
</dbReference>
<dbReference type="InterPro" id="IPR050491">
    <property type="entry name" value="AmpC-like"/>
</dbReference>
<keyword evidence="5 6" id="KW-0046">Antibiotic resistance</keyword>
<name>A0A916WMT7_9HYPH</name>
<dbReference type="EC" id="3.5.2.6" evidence="3 6"/>
<dbReference type="InterPro" id="IPR001466">
    <property type="entry name" value="Beta-lactam-related"/>
</dbReference>
<evidence type="ECO:0000256" key="5">
    <source>
        <dbReference type="ARBA" id="ARBA00023251"/>
    </source>
</evidence>
<dbReference type="Gene3D" id="3.40.710.10">
    <property type="entry name" value="DD-peptidase/beta-lactamase superfamily"/>
    <property type="match status" value="1"/>
</dbReference>
<dbReference type="Proteomes" id="UP000646478">
    <property type="component" value="Unassembled WGS sequence"/>
</dbReference>
<reference evidence="9" key="1">
    <citation type="journal article" date="2014" name="Int. J. Syst. Evol. Microbiol.">
        <title>Complete genome sequence of Corynebacterium casei LMG S-19264T (=DSM 44701T), isolated from a smear-ripened cheese.</title>
        <authorList>
            <consortium name="US DOE Joint Genome Institute (JGI-PGF)"/>
            <person name="Walter F."/>
            <person name="Albersmeier A."/>
            <person name="Kalinowski J."/>
            <person name="Ruckert C."/>
        </authorList>
    </citation>
    <scope>NUCLEOTIDE SEQUENCE</scope>
    <source>
        <strain evidence="9">CGMCC 1.15082</strain>
    </source>
</reference>
<proteinExistence type="inferred from homology"/>
<evidence type="ECO:0000313" key="9">
    <source>
        <dbReference type="EMBL" id="GGB13248.1"/>
    </source>
</evidence>
<dbReference type="PROSITE" id="PS00336">
    <property type="entry name" value="BETA_LACTAMASE_C"/>
    <property type="match status" value="1"/>
</dbReference>
<comment type="similarity">
    <text evidence="2 6">Belongs to the class-C beta-lactamase family.</text>
</comment>
<dbReference type="GO" id="GO:0017001">
    <property type="term" value="P:antibiotic catabolic process"/>
    <property type="evidence" value="ECO:0007669"/>
    <property type="project" value="InterPro"/>
</dbReference>
<dbReference type="InterPro" id="IPR001586">
    <property type="entry name" value="Beta-lactam_class-C_AS"/>
</dbReference>
<keyword evidence="10" id="KW-1185">Reference proteome</keyword>
<evidence type="ECO:0000256" key="4">
    <source>
        <dbReference type="ARBA" id="ARBA00022801"/>
    </source>
</evidence>
<keyword evidence="4 6" id="KW-0378">Hydrolase</keyword>
<comment type="caution">
    <text evidence="9">The sequence shown here is derived from an EMBL/GenBank/DDBJ whole genome shotgun (WGS) entry which is preliminary data.</text>
</comment>
<gene>
    <name evidence="9" type="ORF">GCM10011491_46250</name>
</gene>
<dbReference type="NCBIfam" id="NF033085">
    <property type="entry name" value="bla_class_C"/>
    <property type="match status" value="1"/>
</dbReference>
<organism evidence="9 10">
    <name type="scientific">Brucella endophytica</name>
    <dbReference type="NCBI Taxonomy" id="1963359"/>
    <lineage>
        <taxon>Bacteria</taxon>
        <taxon>Pseudomonadati</taxon>
        <taxon>Pseudomonadota</taxon>
        <taxon>Alphaproteobacteria</taxon>
        <taxon>Hyphomicrobiales</taxon>
        <taxon>Brucellaceae</taxon>
        <taxon>Brucella/Ochrobactrum group</taxon>
        <taxon>Brucella</taxon>
    </lineage>
</organism>
<dbReference type="GO" id="GO:0046677">
    <property type="term" value="P:response to antibiotic"/>
    <property type="evidence" value="ECO:0007669"/>
    <property type="project" value="UniProtKB-UniRule"/>
</dbReference>
<dbReference type="InterPro" id="IPR058136">
    <property type="entry name" value="AmpC"/>
</dbReference>
<feature type="domain" description="Beta-lactamase-related" evidence="8">
    <location>
        <begin position="36"/>
        <end position="384"/>
    </location>
</feature>
<feature type="signal peptide" evidence="7">
    <location>
        <begin position="1"/>
        <end position="25"/>
    </location>
</feature>
<dbReference type="AlphaFoldDB" id="A0A916WMT7"/>
<keyword evidence="7" id="KW-0732">Signal</keyword>